<dbReference type="EMBL" id="NXFY01000001">
    <property type="protein sequence ID" value="PHO19248.1"/>
    <property type="molecule type" value="Genomic_DNA"/>
</dbReference>
<dbReference type="KEGG" id="amol:AMOL_1026"/>
<proteinExistence type="predicted"/>
<dbReference type="Proteomes" id="UP000262712">
    <property type="component" value="Chromosome"/>
</dbReference>
<dbReference type="EMBL" id="CP032098">
    <property type="protein sequence ID" value="AXX92015.1"/>
    <property type="molecule type" value="Genomic_DNA"/>
</dbReference>
<organism evidence="2 3">
    <name type="scientific">Malaciobacter molluscorum LMG 25693</name>
    <dbReference type="NCBI Taxonomy" id="870501"/>
    <lineage>
        <taxon>Bacteria</taxon>
        <taxon>Pseudomonadati</taxon>
        <taxon>Campylobacterota</taxon>
        <taxon>Epsilonproteobacteria</taxon>
        <taxon>Campylobacterales</taxon>
        <taxon>Arcobacteraceae</taxon>
        <taxon>Malaciobacter</taxon>
    </lineage>
</organism>
<name>A0A2G1DL69_9BACT</name>
<evidence type="ECO:0000313" key="4">
    <source>
        <dbReference type="Proteomes" id="UP000262712"/>
    </source>
</evidence>
<reference evidence="1 4" key="2">
    <citation type="submission" date="2018-08" db="EMBL/GenBank/DDBJ databases">
        <title>Complete genome of the Arcobacter molluscorum type strain LMG 25693.</title>
        <authorList>
            <person name="Miller W.G."/>
            <person name="Yee E."/>
            <person name="Bono J.L."/>
        </authorList>
    </citation>
    <scope>NUCLEOTIDE SEQUENCE [LARGE SCALE GENOMIC DNA]</scope>
    <source>
        <strain evidence="1 4">CECT 7696</strain>
    </source>
</reference>
<dbReference type="RefSeq" id="WP_099341065.1">
    <property type="nucleotide sequence ID" value="NZ_CP032098.1"/>
</dbReference>
<dbReference type="Proteomes" id="UP000221222">
    <property type="component" value="Unassembled WGS sequence"/>
</dbReference>
<evidence type="ECO:0000313" key="1">
    <source>
        <dbReference type="EMBL" id="AXX92015.1"/>
    </source>
</evidence>
<evidence type="ECO:0000313" key="3">
    <source>
        <dbReference type="Proteomes" id="UP000221222"/>
    </source>
</evidence>
<accession>A0A2G1DL69</accession>
<keyword evidence="3" id="KW-1185">Reference proteome</keyword>
<sequence>MEFIPHTQEELKSMDIKEDEIYSIQYQERDYFNADTRIEIAKGKAVISNNEIIFIVTDSYGMDKFIKEARVIK</sequence>
<protein>
    <submittedName>
        <fullName evidence="2">Uncharacterized protein</fullName>
    </submittedName>
</protein>
<gene>
    <name evidence="1" type="ORF">AMOL_1026</name>
    <name evidence="2" type="ORF">CPU12_00250</name>
</gene>
<dbReference type="AlphaFoldDB" id="A0A2G1DL69"/>
<evidence type="ECO:0000313" key="2">
    <source>
        <dbReference type="EMBL" id="PHO19248.1"/>
    </source>
</evidence>
<reference evidence="2 3" key="1">
    <citation type="submission" date="2017-09" db="EMBL/GenBank/DDBJ databases">
        <title>Arcobacter canalis sp. nov., a new species isolated from a water canal contaminated with urban sewage.</title>
        <authorList>
            <person name="Perez-Cataluna A."/>
            <person name="Salas-Masso N."/>
            <person name="Figueras M.J."/>
        </authorList>
    </citation>
    <scope>NUCLEOTIDE SEQUENCE [LARGE SCALE GENOMIC DNA]</scope>
    <source>
        <strain evidence="2 3">F98-3</strain>
    </source>
</reference>